<evidence type="ECO:0000313" key="5">
    <source>
        <dbReference type="Proteomes" id="UP001073227"/>
    </source>
</evidence>
<gene>
    <name evidence="4" type="ORF">OEG84_13805</name>
</gene>
<dbReference type="PANTHER" id="PTHR13789">
    <property type="entry name" value="MONOOXYGENASE"/>
    <property type="match status" value="1"/>
</dbReference>
<dbReference type="InterPro" id="IPR002938">
    <property type="entry name" value="FAD-bd"/>
</dbReference>
<dbReference type="NCBIfam" id="NF005720">
    <property type="entry name" value="PRK07538.1"/>
    <property type="match status" value="1"/>
</dbReference>
<evidence type="ECO:0000259" key="3">
    <source>
        <dbReference type="Pfam" id="PF01494"/>
    </source>
</evidence>
<comment type="caution">
    <text evidence="4">The sequence shown here is derived from an EMBL/GenBank/DDBJ whole genome shotgun (WGS) entry which is preliminary data.</text>
</comment>
<keyword evidence="1" id="KW-0560">Oxidoreductase</keyword>
<evidence type="ECO:0000313" key="4">
    <source>
        <dbReference type="EMBL" id="MCY0148742.1"/>
    </source>
</evidence>
<dbReference type="Pfam" id="PF01494">
    <property type="entry name" value="FAD_binding_3"/>
    <property type="match status" value="2"/>
</dbReference>
<feature type="domain" description="FAD-binding" evidence="3">
    <location>
        <begin position="2"/>
        <end position="171"/>
    </location>
</feature>
<sequence length="430" mass="47388">MTILVAGAGIAGLTFALTCHQIGVTARLFEQVSEIRPLGVGINLQPHAVRELVELGLTDELEAIGIRTREVAYFSKHGHLIWSEVRGLDAGYDWPQFSVHRGKLQLMLTRAVQQRLGPDALQTGWKAGGFSQDGDQVSLHLKNREGDTRTEHGHLLIAADGIHSAIRAQMNPDEGPPIWGGAVLWRATSHAKTFLTGASMAMAGHEWQKFVTYPISAPDPETGLAEINWVAELKKKPDALWNREDWNRPGKLADFLPSFETWRFDWLDVPALIRSAETIYEYPMVDRDPLDNWRQGRATLIGDAAHPMYPIGSNGASQAILDARVLGQCIVARGLSETALITYEEQRRPATSRIVAANRGNGPDQIMQVVEEKCQGMFDTITDVISARELEDHAARYKALAGFDRETLNSRPPLISPGDRAAAIAGRSDV</sequence>
<evidence type="ECO:0000256" key="2">
    <source>
        <dbReference type="ARBA" id="ARBA00023033"/>
    </source>
</evidence>
<reference evidence="4" key="1">
    <citation type="submission" date="2022-10" db="EMBL/GenBank/DDBJ databases">
        <title>Hoeflea sp. G2-23, isolated from marine algae.</title>
        <authorList>
            <person name="Kristyanto S."/>
            <person name="Kim J.M."/>
            <person name="Jeon C.O."/>
        </authorList>
    </citation>
    <scope>NUCLEOTIDE SEQUENCE</scope>
    <source>
        <strain evidence="4">G2-23</strain>
    </source>
</reference>
<feature type="domain" description="FAD-binding" evidence="3">
    <location>
        <begin position="290"/>
        <end position="356"/>
    </location>
</feature>
<evidence type="ECO:0000256" key="1">
    <source>
        <dbReference type="ARBA" id="ARBA00023002"/>
    </source>
</evidence>
<dbReference type="Proteomes" id="UP001073227">
    <property type="component" value="Unassembled WGS sequence"/>
</dbReference>
<dbReference type="RefSeq" id="WP_267654277.1">
    <property type="nucleotide sequence ID" value="NZ_JAOVZR010000001.1"/>
</dbReference>
<proteinExistence type="predicted"/>
<dbReference type="Gene3D" id="3.50.50.60">
    <property type="entry name" value="FAD/NAD(P)-binding domain"/>
    <property type="match status" value="1"/>
</dbReference>
<dbReference type="SUPFAM" id="SSF51905">
    <property type="entry name" value="FAD/NAD(P)-binding domain"/>
    <property type="match status" value="1"/>
</dbReference>
<keyword evidence="2" id="KW-0503">Monooxygenase</keyword>
<dbReference type="InterPro" id="IPR050493">
    <property type="entry name" value="FAD-dep_Monooxygenase_BioMet"/>
</dbReference>
<organism evidence="4 5">
    <name type="scientific">Hoeflea algicola</name>
    <dbReference type="NCBI Taxonomy" id="2983763"/>
    <lineage>
        <taxon>Bacteria</taxon>
        <taxon>Pseudomonadati</taxon>
        <taxon>Pseudomonadota</taxon>
        <taxon>Alphaproteobacteria</taxon>
        <taxon>Hyphomicrobiales</taxon>
        <taxon>Rhizobiaceae</taxon>
        <taxon>Hoeflea</taxon>
    </lineage>
</organism>
<dbReference type="Gene3D" id="3.30.9.30">
    <property type="match status" value="1"/>
</dbReference>
<dbReference type="EMBL" id="JAOVZR010000001">
    <property type="protein sequence ID" value="MCY0148742.1"/>
    <property type="molecule type" value="Genomic_DNA"/>
</dbReference>
<dbReference type="PANTHER" id="PTHR13789:SF268">
    <property type="entry name" value="5-METHYLPHENAZINE-1-CARBOXYLATE 1-MONOOXYGENASE"/>
    <property type="match status" value="1"/>
</dbReference>
<name>A0ABT3ZAG2_9HYPH</name>
<dbReference type="InterPro" id="IPR036188">
    <property type="entry name" value="FAD/NAD-bd_sf"/>
</dbReference>
<protein>
    <submittedName>
        <fullName evidence="4">Flavin-dependent oxidoreductase</fullName>
    </submittedName>
</protein>
<dbReference type="SUPFAM" id="SSF54373">
    <property type="entry name" value="FAD-linked reductases, C-terminal domain"/>
    <property type="match status" value="1"/>
</dbReference>
<dbReference type="PRINTS" id="PR00420">
    <property type="entry name" value="RNGMNOXGNASE"/>
</dbReference>
<keyword evidence="5" id="KW-1185">Reference proteome</keyword>
<accession>A0ABT3ZAG2</accession>